<organism evidence="2 3">
    <name type="scientific">Candidatus Ignatzschineria merdigallinarum</name>
    <dbReference type="NCBI Taxonomy" id="2838621"/>
    <lineage>
        <taxon>Bacteria</taxon>
        <taxon>Pseudomonadati</taxon>
        <taxon>Pseudomonadota</taxon>
        <taxon>Gammaproteobacteria</taxon>
        <taxon>Cardiobacteriales</taxon>
        <taxon>Ignatzschineriaceae</taxon>
        <taxon>Ignatzschineria</taxon>
    </lineage>
</organism>
<reference evidence="2" key="1">
    <citation type="journal article" date="2021" name="PeerJ">
        <title>Extensive microbial diversity within the chicken gut microbiome revealed by metagenomics and culture.</title>
        <authorList>
            <person name="Gilroy R."/>
            <person name="Ravi A."/>
            <person name="Getino M."/>
            <person name="Pursley I."/>
            <person name="Horton D.L."/>
            <person name="Alikhan N.F."/>
            <person name="Baker D."/>
            <person name="Gharbi K."/>
            <person name="Hall N."/>
            <person name="Watson M."/>
            <person name="Adriaenssens E.M."/>
            <person name="Foster-Nyarko E."/>
            <person name="Jarju S."/>
            <person name="Secka A."/>
            <person name="Antonio M."/>
            <person name="Oren A."/>
            <person name="Chaudhuri R.R."/>
            <person name="La Ragione R."/>
            <person name="Hildebrand F."/>
            <person name="Pallen M.J."/>
        </authorList>
    </citation>
    <scope>NUCLEOTIDE SEQUENCE</scope>
    <source>
        <strain evidence="2">CHK160-9182</strain>
    </source>
</reference>
<proteinExistence type="predicted"/>
<feature type="compositionally biased region" description="Gly residues" evidence="1">
    <location>
        <begin position="23"/>
        <end position="32"/>
    </location>
</feature>
<protein>
    <submittedName>
        <fullName evidence="2">Hemagglutinin</fullName>
    </submittedName>
</protein>
<evidence type="ECO:0000313" key="3">
    <source>
        <dbReference type="Proteomes" id="UP000823934"/>
    </source>
</evidence>
<sequence length="147" mass="15621">LNSFETGTITSNDLVNKSEYDGEGFGISGGYGYQNDGPNNPKGTNPTQTETVQIPDGSHSVNKNVGYGKDKDSKSSITQSGIGTGNIKVTDNEKQKELTGQTAEEAAKGIESDLTTETVADNSGALENIFDKEKVQTEIDLQVKVTQ</sequence>
<evidence type="ECO:0000313" key="2">
    <source>
        <dbReference type="EMBL" id="HIW05935.1"/>
    </source>
</evidence>
<reference evidence="2" key="2">
    <citation type="submission" date="2021-04" db="EMBL/GenBank/DDBJ databases">
        <authorList>
            <person name="Gilroy R."/>
        </authorList>
    </citation>
    <scope>NUCLEOTIDE SEQUENCE</scope>
    <source>
        <strain evidence="2">CHK160-9182</strain>
    </source>
</reference>
<feature type="compositionally biased region" description="Polar residues" evidence="1">
    <location>
        <begin position="36"/>
        <end position="52"/>
    </location>
</feature>
<feature type="non-terminal residue" evidence="2">
    <location>
        <position position="1"/>
    </location>
</feature>
<dbReference type="Proteomes" id="UP000823934">
    <property type="component" value="Unassembled WGS sequence"/>
</dbReference>
<gene>
    <name evidence="2" type="ORF">H9889_01210</name>
</gene>
<dbReference type="AlphaFoldDB" id="A0A9D1Q364"/>
<name>A0A9D1Q364_9GAMM</name>
<feature type="compositionally biased region" description="Polar residues" evidence="1">
    <location>
        <begin position="1"/>
        <end position="15"/>
    </location>
</feature>
<dbReference type="EMBL" id="DXHP01000030">
    <property type="protein sequence ID" value="HIW05935.1"/>
    <property type="molecule type" value="Genomic_DNA"/>
</dbReference>
<feature type="region of interest" description="Disordered" evidence="1">
    <location>
        <begin position="1"/>
        <end position="108"/>
    </location>
</feature>
<accession>A0A9D1Q364</accession>
<evidence type="ECO:0000256" key="1">
    <source>
        <dbReference type="SAM" id="MobiDB-lite"/>
    </source>
</evidence>
<comment type="caution">
    <text evidence="2">The sequence shown here is derived from an EMBL/GenBank/DDBJ whole genome shotgun (WGS) entry which is preliminary data.</text>
</comment>